<evidence type="ECO:0000313" key="5">
    <source>
        <dbReference type="Proteomes" id="UP000184203"/>
    </source>
</evidence>
<dbReference type="Pfam" id="PF01370">
    <property type="entry name" value="Epimerase"/>
    <property type="match status" value="1"/>
</dbReference>
<dbReference type="InterPro" id="IPR036291">
    <property type="entry name" value="NAD(P)-bd_dom_sf"/>
</dbReference>
<dbReference type="eggNOG" id="arCOG01369">
    <property type="taxonomic scope" value="Archaea"/>
</dbReference>
<reference evidence="5" key="3">
    <citation type="submission" date="2016-11" db="EMBL/GenBank/DDBJ databases">
        <authorList>
            <person name="Varghese N."/>
            <person name="Submissions S."/>
        </authorList>
    </citation>
    <scope>NUCLEOTIDE SEQUENCE [LARGE SCALE GENOMIC DNA]</scope>
    <source>
        <strain evidence="5">DX253</strain>
    </source>
</reference>
<dbReference type="InterPro" id="IPR050177">
    <property type="entry name" value="Lipid_A_modif_metabolic_enz"/>
</dbReference>
<dbReference type="AlphaFoldDB" id="E7QZP2"/>
<keyword evidence="5" id="KW-1185">Reference proteome</keyword>
<dbReference type="PRINTS" id="PR01713">
    <property type="entry name" value="NUCEPIMERASE"/>
</dbReference>
<evidence type="ECO:0000259" key="1">
    <source>
        <dbReference type="Pfam" id="PF01370"/>
    </source>
</evidence>
<dbReference type="OrthoDB" id="4907at2157"/>
<proteinExistence type="predicted"/>
<evidence type="ECO:0000313" key="4">
    <source>
        <dbReference type="Proteomes" id="UP000003751"/>
    </source>
</evidence>
<protein>
    <submittedName>
        <fullName evidence="2">NAD-dependent epimerase/dehydratase</fullName>
    </submittedName>
    <submittedName>
        <fullName evidence="3">UDP-glucose 4-epimerase</fullName>
    </submittedName>
</protein>
<dbReference type="PATRIC" id="fig|797209.4.peg.4169"/>
<organism evidence="2 4">
    <name type="scientific">Haladaptatus paucihalophilus DX253</name>
    <dbReference type="NCBI Taxonomy" id="797209"/>
    <lineage>
        <taxon>Archaea</taxon>
        <taxon>Methanobacteriati</taxon>
        <taxon>Methanobacteriota</taxon>
        <taxon>Stenosarchaea group</taxon>
        <taxon>Halobacteria</taxon>
        <taxon>Halobacteriales</taxon>
        <taxon>Haladaptataceae</taxon>
        <taxon>Haladaptatus</taxon>
    </lineage>
</organism>
<dbReference type="RefSeq" id="WP_007983321.1">
    <property type="nucleotide sequence ID" value="NZ_AEMG01000029.1"/>
</dbReference>
<dbReference type="SUPFAM" id="SSF51735">
    <property type="entry name" value="NAD(P)-binding Rossmann-fold domains"/>
    <property type="match status" value="1"/>
</dbReference>
<evidence type="ECO:0000313" key="2">
    <source>
        <dbReference type="EMBL" id="EFW90163.1"/>
    </source>
</evidence>
<dbReference type="PANTHER" id="PTHR43245:SF13">
    <property type="entry name" value="UDP-D-APIOSE_UDP-D-XYLOSE SYNTHASE 2"/>
    <property type="match status" value="1"/>
</dbReference>
<accession>E7QZP2</accession>
<reference evidence="2 4" key="1">
    <citation type="journal article" date="2014" name="ISME J.">
        <title>Trehalose/2-sulfotrehalose biosynthesis and glycine-betaine uptake are widely spread mechanisms for osmoadaptation in the Halobacteriales.</title>
        <authorList>
            <person name="Youssef N.H."/>
            <person name="Savage-Ashlock K.N."/>
            <person name="McCully A.L."/>
            <person name="Luedtke B."/>
            <person name="Shaw E.I."/>
            <person name="Hoff W.D."/>
            <person name="Elshahed M.S."/>
        </authorList>
    </citation>
    <scope>NUCLEOTIDE SEQUENCE [LARGE SCALE GENOMIC DNA]</scope>
    <source>
        <strain evidence="2 4">DX253</strain>
    </source>
</reference>
<gene>
    <name evidence="3" type="ORF">SAMN05444342_2927</name>
    <name evidence="2" type="ORF">ZOD2009_21257</name>
</gene>
<dbReference type="PANTHER" id="PTHR43245">
    <property type="entry name" value="BIFUNCTIONAL POLYMYXIN RESISTANCE PROTEIN ARNA"/>
    <property type="match status" value="1"/>
</dbReference>
<name>E7QZP2_HALPU</name>
<dbReference type="STRING" id="797209.GCA_000376445_03291"/>
<dbReference type="Proteomes" id="UP000003751">
    <property type="component" value="Unassembled WGS sequence"/>
</dbReference>
<dbReference type="EMBL" id="FRAN01000004">
    <property type="protein sequence ID" value="SHL07398.1"/>
    <property type="molecule type" value="Genomic_DNA"/>
</dbReference>
<feature type="domain" description="NAD-dependent epimerase/dehydratase" evidence="1">
    <location>
        <begin position="10"/>
        <end position="239"/>
    </location>
</feature>
<evidence type="ECO:0000313" key="3">
    <source>
        <dbReference type="EMBL" id="SHL07398.1"/>
    </source>
</evidence>
<dbReference type="Proteomes" id="UP000184203">
    <property type="component" value="Unassembled WGS sequence"/>
</dbReference>
<dbReference type="InterPro" id="IPR001509">
    <property type="entry name" value="Epimerase_deHydtase"/>
</dbReference>
<reference evidence="3" key="2">
    <citation type="submission" date="2016-11" db="EMBL/GenBank/DDBJ databases">
        <authorList>
            <person name="Jaros S."/>
            <person name="Januszkiewicz K."/>
            <person name="Wedrychowicz H."/>
        </authorList>
    </citation>
    <scope>NUCLEOTIDE SEQUENCE [LARGE SCALE GENOMIC DNA]</scope>
    <source>
        <strain evidence="3">DX253</strain>
    </source>
</reference>
<sequence length="303" mass="32774">MVQTPVSKTVLVTGGAGFVGSHLVDALVQENDVRILDDLSTGKRSNVNEEATLIEGDIRDSETLDRATENVDLIFHEAGVVSVQQSVEEPMRANEVNLDATLALLERARDLDARVVLASSCAIYGQPTEVPISEDESFSPSSPYGLQKSALDHYALLYEELYGLETVALRYFNIYGPRQSSGDYSGVISIFKRQATNGDPITVDGDGEQTRDFVHVDDIVRANLLAATTEHVGEAYNIGTGDSVTIRELAETIRDVSASSSDIVHTDPRPGDIDESEADISKATEKLGYEPTIPLDEGLSSLL</sequence>
<dbReference type="Gene3D" id="3.40.50.720">
    <property type="entry name" value="NAD(P)-binding Rossmann-like Domain"/>
    <property type="match status" value="1"/>
</dbReference>
<dbReference type="EMBL" id="AEMG01000029">
    <property type="protein sequence ID" value="EFW90163.1"/>
    <property type="molecule type" value="Genomic_DNA"/>
</dbReference>